<feature type="signal peptide" evidence="1">
    <location>
        <begin position="1"/>
        <end position="26"/>
    </location>
</feature>
<dbReference type="Gramene" id="Pp3c6_16580V3.2">
    <property type="protein sequence ID" value="Pp3c6_16580V3.2"/>
    <property type="gene ID" value="Pp3c6_16580"/>
</dbReference>
<evidence type="ECO:0008006" key="5">
    <source>
        <dbReference type="Google" id="ProtNLM"/>
    </source>
</evidence>
<evidence type="ECO:0000313" key="4">
    <source>
        <dbReference type="Proteomes" id="UP000006727"/>
    </source>
</evidence>
<dbReference type="HOGENOM" id="CLU_040772_0_0_1"/>
<evidence type="ECO:0000313" key="2">
    <source>
        <dbReference type="EMBL" id="PNR52668.1"/>
    </source>
</evidence>
<keyword evidence="4" id="KW-1185">Reference proteome</keyword>
<reference evidence="3" key="3">
    <citation type="submission" date="2020-12" db="UniProtKB">
        <authorList>
            <consortium name="EnsemblPlants"/>
        </authorList>
    </citation>
    <scope>IDENTIFICATION</scope>
</reference>
<reference evidence="2 4" key="1">
    <citation type="journal article" date="2008" name="Science">
        <title>The Physcomitrella genome reveals evolutionary insights into the conquest of land by plants.</title>
        <authorList>
            <person name="Rensing S."/>
            <person name="Lang D."/>
            <person name="Zimmer A."/>
            <person name="Terry A."/>
            <person name="Salamov A."/>
            <person name="Shapiro H."/>
            <person name="Nishiyama T."/>
            <person name="Perroud P.-F."/>
            <person name="Lindquist E."/>
            <person name="Kamisugi Y."/>
            <person name="Tanahashi T."/>
            <person name="Sakakibara K."/>
            <person name="Fujita T."/>
            <person name="Oishi K."/>
            <person name="Shin-I T."/>
            <person name="Kuroki Y."/>
            <person name="Toyoda A."/>
            <person name="Suzuki Y."/>
            <person name="Hashimoto A."/>
            <person name="Yamaguchi K."/>
            <person name="Sugano A."/>
            <person name="Kohara Y."/>
            <person name="Fujiyama A."/>
            <person name="Anterola A."/>
            <person name="Aoki S."/>
            <person name="Ashton N."/>
            <person name="Barbazuk W.B."/>
            <person name="Barker E."/>
            <person name="Bennetzen J."/>
            <person name="Bezanilla M."/>
            <person name="Blankenship R."/>
            <person name="Cho S.H."/>
            <person name="Dutcher S."/>
            <person name="Estelle M."/>
            <person name="Fawcett J.A."/>
            <person name="Gundlach H."/>
            <person name="Hanada K."/>
            <person name="Heyl A."/>
            <person name="Hicks K.A."/>
            <person name="Hugh J."/>
            <person name="Lohr M."/>
            <person name="Mayer K."/>
            <person name="Melkozernov A."/>
            <person name="Murata T."/>
            <person name="Nelson D."/>
            <person name="Pils B."/>
            <person name="Prigge M."/>
            <person name="Reiss B."/>
            <person name="Renner T."/>
            <person name="Rombauts S."/>
            <person name="Rushton P."/>
            <person name="Sanderfoot A."/>
            <person name="Schween G."/>
            <person name="Shiu S.-H."/>
            <person name="Stueber K."/>
            <person name="Theodoulou F.L."/>
            <person name="Tu H."/>
            <person name="Van de Peer Y."/>
            <person name="Verrier P.J."/>
            <person name="Waters E."/>
            <person name="Wood A."/>
            <person name="Yang L."/>
            <person name="Cove D."/>
            <person name="Cuming A."/>
            <person name="Hasebe M."/>
            <person name="Lucas S."/>
            <person name="Mishler D.B."/>
            <person name="Reski R."/>
            <person name="Grigoriev I."/>
            <person name="Quatrano R.S."/>
            <person name="Boore J.L."/>
        </authorList>
    </citation>
    <scope>NUCLEOTIDE SEQUENCE [LARGE SCALE GENOMIC DNA]</scope>
    <source>
        <strain evidence="3 4">cv. Gransden 2004</strain>
    </source>
</reference>
<gene>
    <name evidence="3" type="primary">LOC112283140</name>
    <name evidence="2" type="ORF">PHYPA_009042</name>
</gene>
<dbReference type="OMA" id="MNHENGD"/>
<sequence>MATMNRLSVVLFLCVVLASSVIPAEARRLDQSGLQPPCAAGSRRGPSSTQDAYLLPYPNTSDASFVAILSVGDTAANGYQLVGIPDGLGAYVDEDADQNTFNLLMNHENGDTVGAVRSHGAPGAFVSKWTTERSTLAVLKGEDLIKKVWAWNRTSKSYRDPNAAGSTPVAMARFCSATLAEQSALYNRESGKGTKDMIFLNGEEDGTDGRAFAHIVTGPYAGNTFELPHFSNAGFENIVPHPNLKKLEDIEGAADKTVVMALDDNGHNRVFVYVGDKSTTGTPVEKAGLFGGKLYVIYLENISDEINNGGSLVAGDTVPFTAVLLGEDLSGADGSGAALRSRFLPVNNPNPPADPKNTKFDRPEDGAWDPKNPHIFYFAVTAAFSVPGRHSRIWKLNFEDPTLTTSNHGQATVLINGPDGADISGPKMMDNVGMNEKGDIMIIQEDVGNQRHLGRVWEYNLKTESLIPIGQHNPAFFSFPAVKTTDEESSGVIMAEDVLGDGWWLLDVQAHKQLPNNLVEDGQLLAMYTGKC</sequence>
<dbReference type="EMBL" id="ABEU02000006">
    <property type="protein sequence ID" value="PNR52668.1"/>
    <property type="molecule type" value="Genomic_DNA"/>
</dbReference>
<dbReference type="EnsemblPlants" id="Pp3c6_16580V3.1">
    <property type="protein sequence ID" value="Pp3c6_16580V3.1"/>
    <property type="gene ID" value="Pp3c6_16580"/>
</dbReference>
<keyword evidence="1" id="KW-0732">Signal</keyword>
<reference evidence="2 4" key="2">
    <citation type="journal article" date="2018" name="Plant J.">
        <title>The Physcomitrella patens chromosome-scale assembly reveals moss genome structure and evolution.</title>
        <authorList>
            <person name="Lang D."/>
            <person name="Ullrich K.K."/>
            <person name="Murat F."/>
            <person name="Fuchs J."/>
            <person name="Jenkins J."/>
            <person name="Haas F.B."/>
            <person name="Piednoel M."/>
            <person name="Gundlach H."/>
            <person name="Van Bel M."/>
            <person name="Meyberg R."/>
            <person name="Vives C."/>
            <person name="Morata J."/>
            <person name="Symeonidi A."/>
            <person name="Hiss M."/>
            <person name="Muchero W."/>
            <person name="Kamisugi Y."/>
            <person name="Saleh O."/>
            <person name="Blanc G."/>
            <person name="Decker E.L."/>
            <person name="van Gessel N."/>
            <person name="Grimwood J."/>
            <person name="Hayes R.D."/>
            <person name="Graham S.W."/>
            <person name="Gunter L.E."/>
            <person name="McDaniel S.F."/>
            <person name="Hoernstein S.N.W."/>
            <person name="Larsson A."/>
            <person name="Li F.W."/>
            <person name="Perroud P.F."/>
            <person name="Phillips J."/>
            <person name="Ranjan P."/>
            <person name="Rokshar D.S."/>
            <person name="Rothfels C.J."/>
            <person name="Schneider L."/>
            <person name="Shu S."/>
            <person name="Stevenson D.W."/>
            <person name="Thummler F."/>
            <person name="Tillich M."/>
            <person name="Villarreal Aguilar J.C."/>
            <person name="Widiez T."/>
            <person name="Wong G.K."/>
            <person name="Wymore A."/>
            <person name="Zhang Y."/>
            <person name="Zimmer A.D."/>
            <person name="Quatrano R.S."/>
            <person name="Mayer K.F.X."/>
            <person name="Goodstein D."/>
            <person name="Casacuberta J.M."/>
            <person name="Vandepoele K."/>
            <person name="Reski R."/>
            <person name="Cuming A.C."/>
            <person name="Tuskan G.A."/>
            <person name="Maumus F."/>
            <person name="Salse J."/>
            <person name="Schmutz J."/>
            <person name="Rensing S.A."/>
        </authorList>
    </citation>
    <scope>NUCLEOTIDE SEQUENCE [LARGE SCALE GENOMIC DNA]</scope>
    <source>
        <strain evidence="3 4">cv. Gransden 2004</strain>
    </source>
</reference>
<protein>
    <recommendedName>
        <fullName evidence="5">Phytase-like domain-containing protein</fullName>
    </recommendedName>
</protein>
<dbReference type="EnsemblPlants" id="Pp3c6_16580V3.2">
    <property type="protein sequence ID" value="Pp3c6_16580V3.2"/>
    <property type="gene ID" value="Pp3c6_16580"/>
</dbReference>
<dbReference type="OrthoDB" id="1856113at2759"/>
<evidence type="ECO:0000256" key="1">
    <source>
        <dbReference type="SAM" id="SignalP"/>
    </source>
</evidence>
<dbReference type="Gramene" id="Pp3c6_16580V3.1">
    <property type="protein sequence ID" value="Pp3c6_16580V3.1"/>
    <property type="gene ID" value="Pp3c6_16580"/>
</dbReference>
<organism evidence="2">
    <name type="scientific">Physcomitrium patens</name>
    <name type="common">Spreading-leaved earth moss</name>
    <name type="synonym">Physcomitrella patens</name>
    <dbReference type="NCBI Taxonomy" id="3218"/>
    <lineage>
        <taxon>Eukaryota</taxon>
        <taxon>Viridiplantae</taxon>
        <taxon>Streptophyta</taxon>
        <taxon>Embryophyta</taxon>
        <taxon>Bryophyta</taxon>
        <taxon>Bryophytina</taxon>
        <taxon>Bryopsida</taxon>
        <taxon>Funariidae</taxon>
        <taxon>Funariales</taxon>
        <taxon>Funariaceae</taxon>
        <taxon>Physcomitrium</taxon>
    </lineage>
</organism>
<accession>A9TIU7</accession>
<dbReference type="Proteomes" id="UP000006727">
    <property type="component" value="Chromosome 6"/>
</dbReference>
<dbReference type="AlphaFoldDB" id="A9TIU7"/>
<name>A9TIU7_PHYPA</name>
<dbReference type="PaxDb" id="3218-PP1S240_94V6.1"/>
<proteinExistence type="predicted"/>
<feature type="chain" id="PRO_5014298026" description="Phytase-like domain-containing protein" evidence="1">
    <location>
        <begin position="27"/>
        <end position="532"/>
    </location>
</feature>
<evidence type="ECO:0000313" key="3">
    <source>
        <dbReference type="EnsemblPlants" id="Pp3c6_16580V3.1"/>
    </source>
</evidence>